<dbReference type="EMBL" id="JADIMD010000022">
    <property type="protein sequence ID" value="MBO8473969.1"/>
    <property type="molecule type" value="Genomic_DNA"/>
</dbReference>
<feature type="non-terminal residue" evidence="1">
    <location>
        <position position="187"/>
    </location>
</feature>
<dbReference type="Proteomes" id="UP000823757">
    <property type="component" value="Unassembled WGS sequence"/>
</dbReference>
<name>A0A9D9IJK0_9BACT</name>
<gene>
    <name evidence="1" type="ORF">IAB91_01585</name>
</gene>
<evidence type="ECO:0000313" key="2">
    <source>
        <dbReference type="Proteomes" id="UP000823757"/>
    </source>
</evidence>
<accession>A0A9D9IJK0</accession>
<dbReference type="AlphaFoldDB" id="A0A9D9IJK0"/>
<proteinExistence type="predicted"/>
<protein>
    <submittedName>
        <fullName evidence="1">Uncharacterized protein</fullName>
    </submittedName>
</protein>
<comment type="caution">
    <text evidence="1">The sequence shown here is derived from an EMBL/GenBank/DDBJ whole genome shotgun (WGS) entry which is preliminary data.</text>
</comment>
<reference evidence="1" key="2">
    <citation type="journal article" date="2021" name="PeerJ">
        <title>Extensive microbial diversity within the chicken gut microbiome revealed by metagenomics and culture.</title>
        <authorList>
            <person name="Gilroy R."/>
            <person name="Ravi A."/>
            <person name="Getino M."/>
            <person name="Pursley I."/>
            <person name="Horton D.L."/>
            <person name="Alikhan N.F."/>
            <person name="Baker D."/>
            <person name="Gharbi K."/>
            <person name="Hall N."/>
            <person name="Watson M."/>
            <person name="Adriaenssens E.M."/>
            <person name="Foster-Nyarko E."/>
            <person name="Jarju S."/>
            <person name="Secka A."/>
            <person name="Antonio M."/>
            <person name="Oren A."/>
            <person name="Chaudhuri R.R."/>
            <person name="La Ragione R."/>
            <person name="Hildebrand F."/>
            <person name="Pallen M.J."/>
        </authorList>
    </citation>
    <scope>NUCLEOTIDE SEQUENCE</scope>
    <source>
        <strain evidence="1">B1-13419</strain>
    </source>
</reference>
<reference evidence="1" key="1">
    <citation type="submission" date="2020-10" db="EMBL/GenBank/DDBJ databases">
        <authorList>
            <person name="Gilroy R."/>
        </authorList>
    </citation>
    <scope>NUCLEOTIDE SEQUENCE</scope>
    <source>
        <strain evidence="1">B1-13419</strain>
    </source>
</reference>
<evidence type="ECO:0000313" key="1">
    <source>
        <dbReference type="EMBL" id="MBO8473969.1"/>
    </source>
</evidence>
<sequence>MKCKSKSESYFDEFRESISDFSKSRDAAYESCNLPSFLYWHLLSGLCHPLCRIEMPYKKYGRHYDAAYRLRQLAGDKIRSNILRQLYETVYGLFTIPSRRDRWTYRQFNPDNMDQMVNSAVRILEFSERFMITPVEISNSYLSSIETEMDNAMLRGSYTDFALWWAVWTLTKAQGALDNSYWEEFGR</sequence>
<organism evidence="1 2">
    <name type="scientific">Candidatus Cryptobacteroides faecigallinarum</name>
    <dbReference type="NCBI Taxonomy" id="2840763"/>
    <lineage>
        <taxon>Bacteria</taxon>
        <taxon>Pseudomonadati</taxon>
        <taxon>Bacteroidota</taxon>
        <taxon>Bacteroidia</taxon>
        <taxon>Bacteroidales</taxon>
        <taxon>Candidatus Cryptobacteroides</taxon>
    </lineage>
</organism>